<reference evidence="1 2" key="1">
    <citation type="submission" date="2020-08" db="EMBL/GenBank/DDBJ databases">
        <title>Genomic Encyclopedia of Type Strains, Phase III (KMG-III): the genomes of soil and plant-associated and newly described type strains.</title>
        <authorList>
            <person name="Whitman W."/>
        </authorList>
    </citation>
    <scope>NUCLEOTIDE SEQUENCE [LARGE SCALE GENOMIC DNA]</scope>
    <source>
        <strain evidence="1 2">CECT 8305</strain>
    </source>
</reference>
<proteinExistence type="predicted"/>
<keyword evidence="2" id="KW-1185">Reference proteome</keyword>
<evidence type="ECO:0000313" key="1">
    <source>
        <dbReference type="EMBL" id="MBB5933289.1"/>
    </source>
</evidence>
<dbReference type="AlphaFoldDB" id="A0A7W9Q461"/>
<comment type="caution">
    <text evidence="1">The sequence shown here is derived from an EMBL/GenBank/DDBJ whole genome shotgun (WGS) entry which is preliminary data.</text>
</comment>
<sequence>MAAAITARRAEVAAVTFLPTARRKLIDLGKPK</sequence>
<dbReference type="EMBL" id="JACHJL010000001">
    <property type="protein sequence ID" value="MBB5933289.1"/>
    <property type="molecule type" value="Genomic_DNA"/>
</dbReference>
<organism evidence="1 2">
    <name type="scientific">Streptomyces zagrosensis</name>
    <dbReference type="NCBI Taxonomy" id="1042984"/>
    <lineage>
        <taxon>Bacteria</taxon>
        <taxon>Bacillati</taxon>
        <taxon>Actinomycetota</taxon>
        <taxon>Actinomycetes</taxon>
        <taxon>Kitasatosporales</taxon>
        <taxon>Streptomycetaceae</taxon>
        <taxon>Streptomyces</taxon>
    </lineage>
</organism>
<gene>
    <name evidence="1" type="ORF">FHS42_000307</name>
</gene>
<accession>A0A7W9Q461</accession>
<evidence type="ECO:0000313" key="2">
    <source>
        <dbReference type="Proteomes" id="UP000588098"/>
    </source>
</evidence>
<protein>
    <submittedName>
        <fullName evidence="1">Uncharacterized protein</fullName>
    </submittedName>
</protein>
<name>A0A7W9Q461_9ACTN</name>
<dbReference type="Proteomes" id="UP000588098">
    <property type="component" value="Unassembled WGS sequence"/>
</dbReference>